<dbReference type="EnsemblMetazoa" id="Aqu2.1.23091_001">
    <property type="protein sequence ID" value="Aqu2.1.23091_001"/>
    <property type="gene ID" value="Aqu2.1.23091"/>
</dbReference>
<sequence length="59" mass="7196">MAEAPEVKTMRLRVRIPLWAEVSFIFYKFFRDPNTILGNRHPRFYLRKYSIHVNSKLQN</sequence>
<accession>A0A1X7U6K9</accession>
<proteinExistence type="predicted"/>
<organism evidence="1">
    <name type="scientific">Amphimedon queenslandica</name>
    <name type="common">Sponge</name>
    <dbReference type="NCBI Taxonomy" id="400682"/>
    <lineage>
        <taxon>Eukaryota</taxon>
        <taxon>Metazoa</taxon>
        <taxon>Porifera</taxon>
        <taxon>Demospongiae</taxon>
        <taxon>Heteroscleromorpha</taxon>
        <taxon>Haplosclerida</taxon>
        <taxon>Niphatidae</taxon>
        <taxon>Amphimedon</taxon>
    </lineage>
</organism>
<reference evidence="1" key="1">
    <citation type="submission" date="2017-05" db="UniProtKB">
        <authorList>
            <consortium name="EnsemblMetazoa"/>
        </authorList>
    </citation>
    <scope>IDENTIFICATION</scope>
</reference>
<protein>
    <submittedName>
        <fullName evidence="1">Uncharacterized protein</fullName>
    </submittedName>
</protein>
<dbReference type="InParanoid" id="A0A1X7U6K9"/>
<name>A0A1X7U6K9_AMPQE</name>
<evidence type="ECO:0000313" key="1">
    <source>
        <dbReference type="EnsemblMetazoa" id="Aqu2.1.23091_001"/>
    </source>
</evidence>
<dbReference type="AlphaFoldDB" id="A0A1X7U6K9"/>